<feature type="domain" description="Cytochrome c" evidence="19">
    <location>
        <begin position="48"/>
        <end position="145"/>
    </location>
</feature>
<evidence type="ECO:0000256" key="12">
    <source>
        <dbReference type="ARBA" id="ARBA00048077"/>
    </source>
</evidence>
<evidence type="ECO:0000256" key="18">
    <source>
        <dbReference type="SAM" id="SignalP"/>
    </source>
</evidence>
<sequence length="267" mass="29704">MDRKTGLIAALFVFALSAQAQQRTTVEEIERYRQALGDGNPAELWEARGEDLWKQARGPKKASLEKCDLGLGPGVVKGAYASLPKYFADTDKVEDLESRLVTCMVTLQGFTREQAVKDPFGGPGKKSNMEGLVAYLTAASRGVTMNVAGKHPKEVEAYELGKKIFFHRGGPHDFACSTCHGVDSQRIRLQDLPNLTKKEDAQRAYTSWPAYRVSQGELRSFQWRLFDCFRQQRFPELVFASDASIALTMFLAQNSNGGVFNAPSIKR</sequence>
<feature type="chain" id="PRO_5026810842" description="SoxAX cytochrome complex subunit A" evidence="18">
    <location>
        <begin position="21"/>
        <end position="267"/>
    </location>
</feature>
<dbReference type="GO" id="GO:0016669">
    <property type="term" value="F:oxidoreductase activity, acting on a sulfur group of donors, cytochrome as acceptor"/>
    <property type="evidence" value="ECO:0007669"/>
    <property type="project" value="InterPro"/>
</dbReference>
<evidence type="ECO:0000313" key="21">
    <source>
        <dbReference type="Proteomes" id="UP000503096"/>
    </source>
</evidence>
<evidence type="ECO:0000256" key="2">
    <source>
        <dbReference type="ARBA" id="ARBA00011530"/>
    </source>
</evidence>
<evidence type="ECO:0000256" key="6">
    <source>
        <dbReference type="ARBA" id="ARBA00022723"/>
    </source>
</evidence>
<dbReference type="GO" id="GO:0046872">
    <property type="term" value="F:metal ion binding"/>
    <property type="evidence" value="ECO:0007669"/>
    <property type="project" value="UniProtKB-KW"/>
</dbReference>
<feature type="binding site" description="axial binding residue" evidence="17">
    <location>
        <position position="180"/>
    </location>
    <ligand>
        <name>heme c</name>
        <dbReference type="ChEBI" id="CHEBI:61717"/>
        <label>2</label>
    </ligand>
    <ligandPart>
        <name>Fe</name>
        <dbReference type="ChEBI" id="CHEBI:18248"/>
    </ligandPart>
</feature>
<dbReference type="InParanoid" id="A0A6M4H5Z6"/>
<dbReference type="KEGG" id="upl:DSM104440_01895"/>
<comment type="subunit">
    <text evidence="2 14">Heterodimer of SoxA and SoxX.</text>
</comment>
<keyword evidence="21" id="KW-1185">Reference proteome</keyword>
<keyword evidence="6 14" id="KW-0479">Metal-binding</keyword>
<dbReference type="RefSeq" id="WP_246212129.1">
    <property type="nucleotide sequence ID" value="NZ_CP053073.1"/>
</dbReference>
<dbReference type="EMBL" id="CP053073">
    <property type="protein sequence ID" value="QJR15079.1"/>
    <property type="molecule type" value="Genomic_DNA"/>
</dbReference>
<proteinExistence type="inferred from homology"/>
<evidence type="ECO:0000256" key="8">
    <source>
        <dbReference type="ARBA" id="ARBA00022764"/>
    </source>
</evidence>
<evidence type="ECO:0000256" key="11">
    <source>
        <dbReference type="ARBA" id="ARBA00025746"/>
    </source>
</evidence>
<dbReference type="GO" id="GO:0016740">
    <property type="term" value="F:transferase activity"/>
    <property type="evidence" value="ECO:0007669"/>
    <property type="project" value="UniProtKB-KW"/>
</dbReference>
<dbReference type="GO" id="GO:0009055">
    <property type="term" value="F:electron transfer activity"/>
    <property type="evidence" value="ECO:0007669"/>
    <property type="project" value="InterPro"/>
</dbReference>
<evidence type="ECO:0000256" key="7">
    <source>
        <dbReference type="ARBA" id="ARBA00022729"/>
    </source>
</evidence>
<keyword evidence="8 14" id="KW-0574">Periplasm</keyword>
<keyword evidence="3 14" id="KW-0813">Transport</keyword>
<feature type="binding site" description="covalent" evidence="16">
    <location>
        <position position="67"/>
    </location>
    <ligand>
        <name>heme c</name>
        <dbReference type="ChEBI" id="CHEBI:61717"/>
        <label>1</label>
    </ligand>
</feature>
<feature type="binding site" evidence="16">
    <location>
        <position position="224"/>
    </location>
    <ligand>
        <name>substrate</name>
    </ligand>
</feature>
<gene>
    <name evidence="20" type="primary">soxA_3</name>
    <name evidence="20" type="ORF">DSM104440_01895</name>
</gene>
<evidence type="ECO:0000313" key="20">
    <source>
        <dbReference type="EMBL" id="QJR15079.1"/>
    </source>
</evidence>
<dbReference type="GO" id="GO:0020037">
    <property type="term" value="F:heme binding"/>
    <property type="evidence" value="ECO:0007669"/>
    <property type="project" value="InterPro"/>
</dbReference>
<evidence type="ECO:0000256" key="4">
    <source>
        <dbReference type="ARBA" id="ARBA00022617"/>
    </source>
</evidence>
<feature type="binding site" description="axial binding residue" evidence="17">
    <location>
        <position position="103"/>
    </location>
    <ligand>
        <name>heme c</name>
        <dbReference type="ChEBI" id="CHEBI:61717"/>
        <label>1</label>
    </ligand>
    <ligandPart>
        <name>Fe</name>
        <dbReference type="ChEBI" id="CHEBI:18248"/>
    </ligandPart>
</feature>
<dbReference type="PIRSF" id="PIRSF038455">
    <property type="entry name" value="SoxA"/>
    <property type="match status" value="1"/>
</dbReference>
<evidence type="ECO:0000256" key="15">
    <source>
        <dbReference type="PIRSR" id="PIRSR038455-1"/>
    </source>
</evidence>
<evidence type="ECO:0000256" key="13">
    <source>
        <dbReference type="ARBA" id="ARBA00048423"/>
    </source>
</evidence>
<dbReference type="EC" id="2.8.5.2" evidence="14"/>
<dbReference type="AlphaFoldDB" id="A0A6M4H5Z6"/>
<comment type="similarity">
    <text evidence="11 14">Belongs to the SoxA family.</text>
</comment>
<evidence type="ECO:0000256" key="14">
    <source>
        <dbReference type="PIRNR" id="PIRNR038455"/>
    </source>
</evidence>
<comment type="catalytic activity">
    <reaction evidence="12 14">
        <text>L-cysteinyl-[SoxY protein] + thiosulfate + 2 Fe(III)-[cytochrome c] = S-sulfosulfanyl-L-cysteinyl-[SoxY protein] + 2 Fe(II)-[cytochrome c] + 2 H(+)</text>
        <dbReference type="Rhea" id="RHEA:56720"/>
        <dbReference type="Rhea" id="RHEA-COMP:10350"/>
        <dbReference type="Rhea" id="RHEA-COMP:14328"/>
        <dbReference type="Rhea" id="RHEA-COMP:14399"/>
        <dbReference type="Rhea" id="RHEA-COMP:14691"/>
        <dbReference type="ChEBI" id="CHEBI:15378"/>
        <dbReference type="ChEBI" id="CHEBI:29033"/>
        <dbReference type="ChEBI" id="CHEBI:29034"/>
        <dbReference type="ChEBI" id="CHEBI:29950"/>
        <dbReference type="ChEBI" id="CHEBI:33542"/>
        <dbReference type="ChEBI" id="CHEBI:139321"/>
        <dbReference type="EC" id="2.8.5.2"/>
    </reaction>
</comment>
<dbReference type="NCBIfam" id="TIGR04484">
    <property type="entry name" value="thiosulf_SoxA"/>
    <property type="match status" value="1"/>
</dbReference>
<feature type="binding site" description="covalent" evidence="16">
    <location>
        <position position="179"/>
    </location>
    <ligand>
        <name>heme c</name>
        <dbReference type="ChEBI" id="CHEBI:61717"/>
        <label>2</label>
    </ligand>
</feature>
<protein>
    <recommendedName>
        <fullName evidence="14">SoxAX cytochrome complex subunit A</fullName>
        <ecNumber evidence="14">2.8.5.2</ecNumber>
    </recommendedName>
    <alternativeName>
        <fullName evidence="14">Protein SoxA</fullName>
    </alternativeName>
    <alternativeName>
        <fullName evidence="14">Sulfur oxidizing protein A</fullName>
    </alternativeName>
    <alternativeName>
        <fullName evidence="14">Thiosulfate-oxidizing multienzyme system protein SoxA</fullName>
    </alternativeName>
</protein>
<dbReference type="InterPro" id="IPR009056">
    <property type="entry name" value="Cyt_c-like_dom"/>
</dbReference>
<dbReference type="InterPro" id="IPR036909">
    <property type="entry name" value="Cyt_c-like_dom_sf"/>
</dbReference>
<keyword evidence="5 14" id="KW-0808">Transferase</keyword>
<evidence type="ECO:0000256" key="3">
    <source>
        <dbReference type="ARBA" id="ARBA00022448"/>
    </source>
</evidence>
<reference evidence="20 21" key="1">
    <citation type="submission" date="2020-04" db="EMBL/GenBank/DDBJ databases">
        <title>Usitatibacter rugosus gen. nov., sp. nov. and Usitatibacter palustris sp. nov., novel members of Usitatibacteraceae fam. nov. within the order Nitrosomonadales isolated from soil.</title>
        <authorList>
            <person name="Huber K.J."/>
            <person name="Neumann-Schaal M."/>
            <person name="Geppert A."/>
            <person name="Luckner M."/>
            <person name="Wanner G."/>
            <person name="Overmann J."/>
        </authorList>
    </citation>
    <scope>NUCLEOTIDE SEQUENCE [LARGE SCALE GENOMIC DNA]</scope>
    <source>
        <strain evidence="20 21">Swamp67</strain>
    </source>
</reference>
<evidence type="ECO:0000256" key="17">
    <source>
        <dbReference type="PIRSR" id="PIRSR038455-3"/>
    </source>
</evidence>
<evidence type="ECO:0000256" key="10">
    <source>
        <dbReference type="ARBA" id="ARBA00023004"/>
    </source>
</evidence>
<comment type="subcellular location">
    <subcellularLocation>
        <location evidence="1 14">Periplasm</location>
    </subcellularLocation>
</comment>
<evidence type="ECO:0000256" key="16">
    <source>
        <dbReference type="PIRSR" id="PIRSR038455-2"/>
    </source>
</evidence>
<evidence type="ECO:0000256" key="1">
    <source>
        <dbReference type="ARBA" id="ARBA00004418"/>
    </source>
</evidence>
<feature type="signal peptide" evidence="18">
    <location>
        <begin position="1"/>
        <end position="20"/>
    </location>
</feature>
<keyword evidence="10 14" id="KW-0408">Iron</keyword>
<organism evidence="20 21">
    <name type="scientific">Usitatibacter palustris</name>
    <dbReference type="NCBI Taxonomy" id="2732487"/>
    <lineage>
        <taxon>Bacteria</taxon>
        <taxon>Pseudomonadati</taxon>
        <taxon>Pseudomonadota</taxon>
        <taxon>Betaproteobacteria</taxon>
        <taxon>Nitrosomonadales</taxon>
        <taxon>Usitatibacteraceae</taxon>
        <taxon>Usitatibacter</taxon>
    </lineage>
</organism>
<dbReference type="Gene3D" id="1.10.760.10">
    <property type="entry name" value="Cytochrome c-like domain"/>
    <property type="match status" value="2"/>
</dbReference>
<dbReference type="GO" id="GO:0019417">
    <property type="term" value="P:sulfur oxidation"/>
    <property type="evidence" value="ECO:0007669"/>
    <property type="project" value="InterPro"/>
</dbReference>
<feature type="binding site" description="covalent" evidence="16">
    <location>
        <position position="176"/>
    </location>
    <ligand>
        <name>heme c</name>
        <dbReference type="ChEBI" id="CHEBI:61717"/>
        <label>2</label>
    </ligand>
</feature>
<accession>A0A6M4H5Z6</accession>
<feature type="binding site" description="axial binding residue" evidence="17">
    <location>
        <position position="228"/>
    </location>
    <ligand>
        <name>heme c</name>
        <dbReference type="ChEBI" id="CHEBI:61717"/>
        <label>2</label>
    </ligand>
    <ligandPart>
        <name>Fe</name>
        <dbReference type="ChEBI" id="CHEBI:18248"/>
    </ligandPart>
</feature>
<keyword evidence="9 14" id="KW-0249">Electron transport</keyword>
<name>A0A6M4H5Z6_9PROT</name>
<keyword evidence="7 18" id="KW-0732">Signal</keyword>
<evidence type="ECO:0000259" key="19">
    <source>
        <dbReference type="Pfam" id="PF21342"/>
    </source>
</evidence>
<dbReference type="InterPro" id="IPR025710">
    <property type="entry name" value="SoxA"/>
</dbReference>
<dbReference type="Pfam" id="PF21342">
    <property type="entry name" value="SoxA-TsdA_cyt-c"/>
    <property type="match status" value="1"/>
</dbReference>
<keyword evidence="4 14" id="KW-0349">Heme</keyword>
<feature type="active site" description="Cysteine persulfide intermediate" evidence="15">
    <location>
        <position position="228"/>
    </location>
</feature>
<dbReference type="GO" id="GO:0070069">
    <property type="term" value="C:cytochrome complex"/>
    <property type="evidence" value="ECO:0007669"/>
    <property type="project" value="InterPro"/>
</dbReference>
<evidence type="ECO:0000256" key="5">
    <source>
        <dbReference type="ARBA" id="ARBA00022679"/>
    </source>
</evidence>
<comment type="cofactor">
    <cofactor evidence="16">
        <name>heme</name>
        <dbReference type="ChEBI" id="CHEBI:30413"/>
    </cofactor>
    <text evidence="16">Binds 2 heme groups per subunit.</text>
</comment>
<dbReference type="SUPFAM" id="SSF46626">
    <property type="entry name" value="Cytochrome c"/>
    <property type="match status" value="2"/>
</dbReference>
<dbReference type="Proteomes" id="UP000503096">
    <property type="component" value="Chromosome"/>
</dbReference>
<dbReference type="GO" id="GO:0042597">
    <property type="term" value="C:periplasmic space"/>
    <property type="evidence" value="ECO:0007669"/>
    <property type="project" value="UniProtKB-SubCell"/>
</dbReference>
<evidence type="ECO:0000256" key="9">
    <source>
        <dbReference type="ARBA" id="ARBA00022982"/>
    </source>
</evidence>
<comment type="catalytic activity">
    <reaction evidence="13 14">
        <text>S-sulfanyl-L-cysteinyl-[SoxY protein] + thiosulfate + 2 Fe(III)-[cytochrome c] = S-(2-sulfodisulfanyl)-L-cysteinyl-[SoxY protein] + 2 Fe(II)-[cytochrome c] + 2 H(+)</text>
        <dbReference type="Rhea" id="RHEA:51224"/>
        <dbReference type="Rhea" id="RHEA-COMP:10350"/>
        <dbReference type="Rhea" id="RHEA-COMP:14399"/>
        <dbReference type="Rhea" id="RHEA-COMP:14689"/>
        <dbReference type="Rhea" id="RHEA-COMP:14690"/>
        <dbReference type="ChEBI" id="CHEBI:15378"/>
        <dbReference type="ChEBI" id="CHEBI:29033"/>
        <dbReference type="ChEBI" id="CHEBI:29034"/>
        <dbReference type="ChEBI" id="CHEBI:33542"/>
        <dbReference type="ChEBI" id="CHEBI:61963"/>
        <dbReference type="ChEBI" id="CHEBI:140664"/>
        <dbReference type="EC" id="2.8.5.2"/>
    </reaction>
</comment>